<protein>
    <recommendedName>
        <fullName evidence="5">Proteophosphoglycan ppg4</fullName>
    </recommendedName>
</protein>
<dbReference type="EMBL" id="PJQD01000050">
    <property type="protein sequence ID" value="POY72378.1"/>
    <property type="molecule type" value="Genomic_DNA"/>
</dbReference>
<organism evidence="3 4">
    <name type="scientific">Rhodotorula taiwanensis</name>
    <dbReference type="NCBI Taxonomy" id="741276"/>
    <lineage>
        <taxon>Eukaryota</taxon>
        <taxon>Fungi</taxon>
        <taxon>Dikarya</taxon>
        <taxon>Basidiomycota</taxon>
        <taxon>Pucciniomycotina</taxon>
        <taxon>Microbotryomycetes</taxon>
        <taxon>Sporidiobolales</taxon>
        <taxon>Sporidiobolaceae</taxon>
        <taxon>Rhodotorula</taxon>
    </lineage>
</organism>
<dbReference type="AlphaFoldDB" id="A0A2S5B6G8"/>
<evidence type="ECO:0000256" key="1">
    <source>
        <dbReference type="SAM" id="MobiDB-lite"/>
    </source>
</evidence>
<dbReference type="Proteomes" id="UP000237144">
    <property type="component" value="Unassembled WGS sequence"/>
</dbReference>
<gene>
    <name evidence="3" type="ORF">BMF94_4682</name>
</gene>
<evidence type="ECO:0008006" key="5">
    <source>
        <dbReference type="Google" id="ProtNLM"/>
    </source>
</evidence>
<feature type="compositionally biased region" description="Low complexity" evidence="1">
    <location>
        <begin position="67"/>
        <end position="80"/>
    </location>
</feature>
<feature type="region of interest" description="Disordered" evidence="1">
    <location>
        <begin position="22"/>
        <end position="137"/>
    </location>
</feature>
<reference evidence="3 4" key="1">
    <citation type="journal article" date="2018" name="Front. Microbiol.">
        <title>Prospects for Fungal Bioremediation of Acidic Radioactive Waste Sites: Characterization and Genome Sequence of Rhodotorula taiwanensis MD1149.</title>
        <authorList>
            <person name="Tkavc R."/>
            <person name="Matrosova V.Y."/>
            <person name="Grichenko O.E."/>
            <person name="Gostincar C."/>
            <person name="Volpe R.P."/>
            <person name="Klimenkova P."/>
            <person name="Gaidamakova E.K."/>
            <person name="Zhou C.E."/>
            <person name="Stewart B.J."/>
            <person name="Lyman M.G."/>
            <person name="Malfatti S.A."/>
            <person name="Rubinfeld B."/>
            <person name="Courtot M."/>
            <person name="Singh J."/>
            <person name="Dalgard C.L."/>
            <person name="Hamilton T."/>
            <person name="Frey K.G."/>
            <person name="Gunde-Cimerman N."/>
            <person name="Dugan L."/>
            <person name="Daly M.J."/>
        </authorList>
    </citation>
    <scope>NUCLEOTIDE SEQUENCE [LARGE SCALE GENOMIC DNA]</scope>
    <source>
        <strain evidence="3 4">MD1149</strain>
    </source>
</reference>
<proteinExistence type="predicted"/>
<feature type="compositionally biased region" description="Low complexity" evidence="1">
    <location>
        <begin position="88"/>
        <end position="130"/>
    </location>
</feature>
<accession>A0A2S5B6G8</accession>
<name>A0A2S5B6G8_9BASI</name>
<feature type="compositionally biased region" description="Low complexity" evidence="1">
    <location>
        <begin position="49"/>
        <end position="59"/>
    </location>
</feature>
<keyword evidence="2" id="KW-0732">Signal</keyword>
<keyword evidence="4" id="KW-1185">Reference proteome</keyword>
<evidence type="ECO:0000313" key="3">
    <source>
        <dbReference type="EMBL" id="POY72378.1"/>
    </source>
</evidence>
<comment type="caution">
    <text evidence="3">The sequence shown here is derived from an EMBL/GenBank/DDBJ whole genome shotgun (WGS) entry which is preliminary data.</text>
</comment>
<evidence type="ECO:0000313" key="4">
    <source>
        <dbReference type="Proteomes" id="UP000237144"/>
    </source>
</evidence>
<feature type="signal peptide" evidence="2">
    <location>
        <begin position="1"/>
        <end position="20"/>
    </location>
</feature>
<sequence>MRSYALTSLALSSLALFAAASPEPCSDHPGVVHKPGEYTVPEVTKLVDPAPAQQQAPSSSDKKHSSQKSSTGSSQSKTWKAQQAVDASSGSSSSSSSSSSSGSTKKVKVVPSSDSSNPSSSTAHSWAKNANKVKAKPAPKIKDASAASVAAGAAAAVGSFANSSLIPPEVAGALSGAISSVIDKQLGKTSEAVVTHTKTTASVSTMLANNATATGASVHANATVSANGTVAATPAPTPAPIYITVTQNVTELQVSTSTIITTSDAVAASLNIKQALDEAFAAANLSQSGLNSTTTAALEKCLTEVLAAGGMPNGYSCLTATGSDSAGLQTTLNTILEQFVGILPNTILSSVFDAVTPLLGNLLPASEQALVNQIQASIQSVIASLSGNSVTALEQVSQCYTEAIQQAGNTSSLACFTKTNGAYTTLQTATNSVLQQFVGVLPAALTTSVENILAFNVQNATTPSAQLGAQVGAQISNAINSVASSLSDNTVTAAEILQSCAAELISSGNATAAQECITQSAAPVVTQTTILSIAQQYDGYLPSSFFTDLVDYSAVFLNTTANAHNLTQAEVNSSLESFFNNQTSYGAAYVSCISQVEQCVTNAVTKSGTIDAVCPGPVKGCDLAKADAQRLTRRIRRHSGSRHLGFGGRIRDVQLSH</sequence>
<dbReference type="OrthoDB" id="2501045at2759"/>
<evidence type="ECO:0000256" key="2">
    <source>
        <dbReference type="SAM" id="SignalP"/>
    </source>
</evidence>
<feature type="chain" id="PRO_5015572042" description="Proteophosphoglycan ppg4" evidence="2">
    <location>
        <begin position="21"/>
        <end position="657"/>
    </location>
</feature>